<feature type="non-terminal residue" evidence="1">
    <location>
        <position position="1"/>
    </location>
</feature>
<gene>
    <name evidence="1" type="ORF">AFUS01_LOCUS35478</name>
</gene>
<evidence type="ECO:0000313" key="1">
    <source>
        <dbReference type="EMBL" id="CAG7825364.1"/>
    </source>
</evidence>
<protein>
    <submittedName>
        <fullName evidence="1">Uncharacterized protein</fullName>
    </submittedName>
</protein>
<comment type="caution">
    <text evidence="1">The sequence shown here is derived from an EMBL/GenBank/DDBJ whole genome shotgun (WGS) entry which is preliminary data.</text>
</comment>
<name>A0A8J2LLH8_9HEXA</name>
<sequence length="23" mass="2605">MGSYFSNIHYYTFGAGTPVIYES</sequence>
<evidence type="ECO:0000313" key="2">
    <source>
        <dbReference type="Proteomes" id="UP000708208"/>
    </source>
</evidence>
<organism evidence="1 2">
    <name type="scientific">Allacma fusca</name>
    <dbReference type="NCBI Taxonomy" id="39272"/>
    <lineage>
        <taxon>Eukaryota</taxon>
        <taxon>Metazoa</taxon>
        <taxon>Ecdysozoa</taxon>
        <taxon>Arthropoda</taxon>
        <taxon>Hexapoda</taxon>
        <taxon>Collembola</taxon>
        <taxon>Symphypleona</taxon>
        <taxon>Sminthuridae</taxon>
        <taxon>Allacma</taxon>
    </lineage>
</organism>
<keyword evidence="2" id="KW-1185">Reference proteome</keyword>
<dbReference type="AlphaFoldDB" id="A0A8J2LLH8"/>
<dbReference type="Proteomes" id="UP000708208">
    <property type="component" value="Unassembled WGS sequence"/>
</dbReference>
<reference evidence="1" key="1">
    <citation type="submission" date="2021-06" db="EMBL/GenBank/DDBJ databases">
        <authorList>
            <person name="Hodson N. C."/>
            <person name="Mongue J. A."/>
            <person name="Jaron S. K."/>
        </authorList>
    </citation>
    <scope>NUCLEOTIDE SEQUENCE</scope>
</reference>
<dbReference type="EMBL" id="CAJVCH010535957">
    <property type="protein sequence ID" value="CAG7825364.1"/>
    <property type="molecule type" value="Genomic_DNA"/>
</dbReference>
<accession>A0A8J2LLH8</accession>
<proteinExistence type="predicted"/>